<dbReference type="GO" id="GO:0005829">
    <property type="term" value="C:cytosol"/>
    <property type="evidence" value="ECO:0007669"/>
    <property type="project" value="TreeGrafter"/>
</dbReference>
<evidence type="ECO:0000313" key="5">
    <source>
        <dbReference type="WBParaSite" id="PSU_v2.g5541.t1"/>
    </source>
</evidence>
<dbReference type="PANTHER" id="PTHR11647:SF74">
    <property type="entry name" value="PROTEIN UNC-33"/>
    <property type="match status" value="1"/>
</dbReference>
<dbReference type="InterPro" id="IPR032466">
    <property type="entry name" value="Metal_Hydrolase"/>
</dbReference>
<feature type="compositionally biased region" description="Low complexity" evidence="2">
    <location>
        <begin position="975"/>
        <end position="986"/>
    </location>
</feature>
<keyword evidence="4" id="KW-1185">Reference proteome</keyword>
<dbReference type="Gene3D" id="3.20.20.140">
    <property type="entry name" value="Metal-dependent hydrolases"/>
    <property type="match status" value="1"/>
</dbReference>
<dbReference type="SUPFAM" id="SSF51338">
    <property type="entry name" value="Composite domain of metallo-dependent hydrolases"/>
    <property type="match status" value="1"/>
</dbReference>
<dbReference type="Gene3D" id="2.30.40.10">
    <property type="entry name" value="Urease, subunit C, domain 1"/>
    <property type="match status" value="1"/>
</dbReference>
<dbReference type="PANTHER" id="PTHR11647">
    <property type="entry name" value="HYDRANTOINASE/DIHYDROPYRIMIDINASE FAMILY MEMBER"/>
    <property type="match status" value="1"/>
</dbReference>
<dbReference type="InterPro" id="IPR006680">
    <property type="entry name" value="Amidohydro-rel"/>
</dbReference>
<feature type="region of interest" description="Disordered" evidence="2">
    <location>
        <begin position="59"/>
        <end position="111"/>
    </location>
</feature>
<feature type="compositionally biased region" description="Polar residues" evidence="2">
    <location>
        <begin position="964"/>
        <end position="973"/>
    </location>
</feature>
<dbReference type="WBParaSite" id="PSU_v2.g5541.t1">
    <property type="protein sequence ID" value="PSU_v2.g5541.t1"/>
    <property type="gene ID" value="PSU_v2.g5541"/>
</dbReference>
<dbReference type="FunFam" id="3.20.20.140:FF:000076">
    <property type="entry name" value="Dihydropyrimidinase like 2"/>
    <property type="match status" value="1"/>
</dbReference>
<accession>A0A914YZL6</accession>
<sequence>MFPWLPFLTFPDSKRRKRQLQIYLQPQNESNSILCSVEVFNQIPNKEVEIHLAPTRLSNRSISSSPVPSSSSKSPRSGSGLASSRPPSARDKKPLFAPPIEPKPSRNQRKGLETSSAMLELFGGTQPLIQITKSSKDEKNEKSEEALKEAIIDVEVREITASNTSIKSTEIEMQPPQQITDVYKPTGISACFETIAHPDLSNKNYARKNVLERETLQPSEWETINTHPSTSSTFQTIEDHDLKYAETARRGHWQSSTSHFNVINQTNDHKDKLAQPGPENFEDSEEICPAEKLLKSGQYTRCNLQEDEQSTENEATVFEEFILDDTNRKRRNGQNSNNDHKDTIDKMQLSNPGPELHDDDEEEEDTEGEGVNKEFLNGQKVAMDAVKKESSDEKAAADMQKPNAGESIETAGIKAESMKKNGCEDDVFESSSATHITTSASANSIQTAVGAGDNINYNLNQNNSNTETGVNGNGNGIEGEKNSEENNMVSLTTAGNGGNGGAKQASGGGGEKLILIKGAQIVNDDSIFAADILIEDGTIKQVSQSLSAPENAEVIEASGKLVLPAGIDVHTEFSTPGSIDDFSTGTRAALAGGTTTIIDVVLPRPEDTLISAFDRTRQQAEQKAVCNYGFSIVIQKWSEATKKEMELLVREKGVNSFILDLFSDSDLYAAFEHAKHLGAHVRILPENRELASLFEKKVLKAGVTGLEGFAQSRPSQLEADRIQHVSIISQFTNCPLSILSVTSSEASKAIHQGRRDGTLIQAEVPVAAIIGQTQNSSLLTKIPLRYGTQHTNDALEMLANGSLSMCVSDHCTPTPSAGNNFTKMNKGAAGVEERMMALWEKTVANGRIDPMRFVAVTSANAAKSFNLYPKKGRIAVGADADVIIWDIKSSKRLSAKTHVSKSENSLYENLNVRAFPIATICGGKVLYKDGKHVGAVPGMGAFLTLKPNSPFIFSVVHLRENMNNFSIDSTPMPTQSPSQHQQQHQQSHSHREEDKPITGSNRNKNIQQEQPSSKPRTKVIHPPGGKSSGFW</sequence>
<feature type="region of interest" description="Disordered" evidence="2">
    <location>
        <begin position="964"/>
        <end position="1031"/>
    </location>
</feature>
<dbReference type="InterPro" id="IPR011059">
    <property type="entry name" value="Metal-dep_hydrolase_composite"/>
</dbReference>
<name>A0A914YZL6_9BILA</name>
<feature type="region of interest" description="Disordered" evidence="2">
    <location>
        <begin position="462"/>
        <end position="482"/>
    </location>
</feature>
<comment type="similarity">
    <text evidence="1">Belongs to the metallo-dependent hydrolases superfamily. Hydantoinase/dihydropyrimidinase family.</text>
</comment>
<feature type="compositionally biased region" description="Polar residues" evidence="2">
    <location>
        <begin position="998"/>
        <end position="1014"/>
    </location>
</feature>
<dbReference type="GO" id="GO:0006208">
    <property type="term" value="P:pyrimidine nucleobase catabolic process"/>
    <property type="evidence" value="ECO:0007669"/>
    <property type="project" value="TreeGrafter"/>
</dbReference>
<organism evidence="4 5">
    <name type="scientific">Panagrolaimus superbus</name>
    <dbReference type="NCBI Taxonomy" id="310955"/>
    <lineage>
        <taxon>Eukaryota</taxon>
        <taxon>Metazoa</taxon>
        <taxon>Ecdysozoa</taxon>
        <taxon>Nematoda</taxon>
        <taxon>Chromadorea</taxon>
        <taxon>Rhabditida</taxon>
        <taxon>Tylenchina</taxon>
        <taxon>Panagrolaimomorpha</taxon>
        <taxon>Panagrolaimoidea</taxon>
        <taxon>Panagrolaimidae</taxon>
        <taxon>Panagrolaimus</taxon>
    </lineage>
</organism>
<evidence type="ECO:0000256" key="1">
    <source>
        <dbReference type="ARBA" id="ARBA00008829"/>
    </source>
</evidence>
<feature type="domain" description="Amidohydrolase-related" evidence="3">
    <location>
        <begin position="561"/>
        <end position="925"/>
    </location>
</feature>
<dbReference type="Pfam" id="PF01979">
    <property type="entry name" value="Amidohydro_1"/>
    <property type="match status" value="1"/>
</dbReference>
<evidence type="ECO:0000259" key="3">
    <source>
        <dbReference type="Pfam" id="PF01979"/>
    </source>
</evidence>
<dbReference type="InterPro" id="IPR050378">
    <property type="entry name" value="Metallo-dep_Hydrolases_sf"/>
</dbReference>
<dbReference type="GO" id="GO:0004157">
    <property type="term" value="F:dihydropyrimidinase activity"/>
    <property type="evidence" value="ECO:0007669"/>
    <property type="project" value="TreeGrafter"/>
</dbReference>
<dbReference type="SUPFAM" id="SSF51556">
    <property type="entry name" value="Metallo-dependent hydrolases"/>
    <property type="match status" value="1"/>
</dbReference>
<feature type="compositionally biased region" description="Low complexity" evidence="2">
    <location>
        <begin position="59"/>
        <end position="87"/>
    </location>
</feature>
<evidence type="ECO:0000256" key="2">
    <source>
        <dbReference type="SAM" id="MobiDB-lite"/>
    </source>
</evidence>
<evidence type="ECO:0000313" key="4">
    <source>
        <dbReference type="Proteomes" id="UP000887577"/>
    </source>
</evidence>
<feature type="region of interest" description="Disordered" evidence="2">
    <location>
        <begin position="325"/>
        <end position="378"/>
    </location>
</feature>
<proteinExistence type="inferred from homology"/>
<dbReference type="AlphaFoldDB" id="A0A914YZL6"/>
<feature type="compositionally biased region" description="Acidic residues" evidence="2">
    <location>
        <begin position="357"/>
        <end position="368"/>
    </location>
</feature>
<protein>
    <submittedName>
        <fullName evidence="5">Amidohydrolase-related domain-containing protein</fullName>
    </submittedName>
</protein>
<reference evidence="5" key="1">
    <citation type="submission" date="2022-11" db="UniProtKB">
        <authorList>
            <consortium name="WormBaseParasite"/>
        </authorList>
    </citation>
    <scope>IDENTIFICATION</scope>
</reference>
<dbReference type="Proteomes" id="UP000887577">
    <property type="component" value="Unplaced"/>
</dbReference>